<evidence type="ECO:0000256" key="4">
    <source>
        <dbReference type="ARBA" id="ARBA00022617"/>
    </source>
</evidence>
<name>A0A087H5Q4_ARAAL</name>
<dbReference type="GO" id="GO:0020037">
    <property type="term" value="F:heme binding"/>
    <property type="evidence" value="ECO:0007669"/>
    <property type="project" value="InterPro"/>
</dbReference>
<keyword evidence="4 12" id="KW-0349">Heme</keyword>
<dbReference type="InterPro" id="IPR017972">
    <property type="entry name" value="Cyt_P450_CS"/>
</dbReference>
<dbReference type="SUPFAM" id="SSF48264">
    <property type="entry name" value="Cytochrome P450"/>
    <property type="match status" value="1"/>
</dbReference>
<keyword evidence="7" id="KW-1133">Transmembrane helix</keyword>
<dbReference type="InterPro" id="IPR001128">
    <property type="entry name" value="Cyt_P450"/>
</dbReference>
<dbReference type="InterPro" id="IPR050665">
    <property type="entry name" value="Cytochrome_P450_Monooxygen"/>
</dbReference>
<evidence type="ECO:0000313" key="14">
    <source>
        <dbReference type="EMBL" id="KFK37456.1"/>
    </source>
</evidence>
<dbReference type="Gramene" id="KFK37456">
    <property type="protein sequence ID" value="KFK37456"/>
    <property type="gene ID" value="AALP_AA4G259500"/>
</dbReference>
<keyword evidence="6 12" id="KW-0479">Metal-binding</keyword>
<reference evidence="15" key="1">
    <citation type="journal article" date="2015" name="Nat. Plants">
        <title>Genome expansion of Arabis alpina linked with retrotransposition and reduced symmetric DNA methylation.</title>
        <authorList>
            <person name="Willing E.M."/>
            <person name="Rawat V."/>
            <person name="Mandakova T."/>
            <person name="Maumus F."/>
            <person name="James G.V."/>
            <person name="Nordstroem K.J."/>
            <person name="Becker C."/>
            <person name="Warthmann N."/>
            <person name="Chica C."/>
            <person name="Szarzynska B."/>
            <person name="Zytnicki M."/>
            <person name="Albani M.C."/>
            <person name="Kiefer C."/>
            <person name="Bergonzi S."/>
            <person name="Castaings L."/>
            <person name="Mateos J.L."/>
            <person name="Berns M.C."/>
            <person name="Bujdoso N."/>
            <person name="Piofczyk T."/>
            <person name="de Lorenzo L."/>
            <person name="Barrero-Sicilia C."/>
            <person name="Mateos I."/>
            <person name="Piednoel M."/>
            <person name="Hagmann J."/>
            <person name="Chen-Min-Tao R."/>
            <person name="Iglesias-Fernandez R."/>
            <person name="Schuster S.C."/>
            <person name="Alonso-Blanco C."/>
            <person name="Roudier F."/>
            <person name="Carbonero P."/>
            <person name="Paz-Ares J."/>
            <person name="Davis S.J."/>
            <person name="Pecinka A."/>
            <person name="Quesneville H."/>
            <person name="Colot V."/>
            <person name="Lysak M.A."/>
            <person name="Weigel D."/>
            <person name="Coupland G."/>
            <person name="Schneeberger K."/>
        </authorList>
    </citation>
    <scope>NUCLEOTIDE SEQUENCE [LARGE SCALE GENOMIC DNA]</scope>
    <source>
        <strain evidence="15">cv. Pajares</strain>
    </source>
</reference>
<dbReference type="OMA" id="HEMKYIE"/>
<keyword evidence="9 12" id="KW-0408">Iron</keyword>
<dbReference type="InterPro" id="IPR002401">
    <property type="entry name" value="Cyt_P450_E_grp-I"/>
</dbReference>
<evidence type="ECO:0000256" key="6">
    <source>
        <dbReference type="ARBA" id="ARBA00022723"/>
    </source>
</evidence>
<dbReference type="eggNOG" id="KOG0157">
    <property type="taxonomic scope" value="Eukaryota"/>
</dbReference>
<comment type="cofactor">
    <cofactor evidence="1 12">
        <name>heme</name>
        <dbReference type="ChEBI" id="CHEBI:30413"/>
    </cofactor>
</comment>
<dbReference type="Pfam" id="PF00067">
    <property type="entry name" value="p450"/>
    <property type="match status" value="1"/>
</dbReference>
<comment type="similarity">
    <text evidence="3 13">Belongs to the cytochrome P450 family.</text>
</comment>
<keyword evidence="15" id="KW-1185">Reference proteome</keyword>
<evidence type="ECO:0008006" key="16">
    <source>
        <dbReference type="Google" id="ProtNLM"/>
    </source>
</evidence>
<dbReference type="PRINTS" id="PR00385">
    <property type="entry name" value="P450"/>
</dbReference>
<keyword evidence="10 13" id="KW-0503">Monooxygenase</keyword>
<dbReference type="OrthoDB" id="1470350at2759"/>
<evidence type="ECO:0000256" key="5">
    <source>
        <dbReference type="ARBA" id="ARBA00022692"/>
    </source>
</evidence>
<evidence type="ECO:0000313" key="15">
    <source>
        <dbReference type="Proteomes" id="UP000029120"/>
    </source>
</evidence>
<evidence type="ECO:0000256" key="3">
    <source>
        <dbReference type="ARBA" id="ARBA00010617"/>
    </source>
</evidence>
<proteinExistence type="inferred from homology"/>
<dbReference type="GO" id="GO:0005506">
    <property type="term" value="F:iron ion binding"/>
    <property type="evidence" value="ECO:0007669"/>
    <property type="project" value="InterPro"/>
</dbReference>
<protein>
    <recommendedName>
        <fullName evidence="16">Cytochrome p450</fullName>
    </recommendedName>
</protein>
<organism evidence="14 15">
    <name type="scientific">Arabis alpina</name>
    <name type="common">Alpine rock-cress</name>
    <dbReference type="NCBI Taxonomy" id="50452"/>
    <lineage>
        <taxon>Eukaryota</taxon>
        <taxon>Viridiplantae</taxon>
        <taxon>Streptophyta</taxon>
        <taxon>Embryophyta</taxon>
        <taxon>Tracheophyta</taxon>
        <taxon>Spermatophyta</taxon>
        <taxon>Magnoliopsida</taxon>
        <taxon>eudicotyledons</taxon>
        <taxon>Gunneridae</taxon>
        <taxon>Pentapetalae</taxon>
        <taxon>rosids</taxon>
        <taxon>malvids</taxon>
        <taxon>Brassicales</taxon>
        <taxon>Brassicaceae</taxon>
        <taxon>Arabideae</taxon>
        <taxon>Arabis</taxon>
    </lineage>
</organism>
<dbReference type="PRINTS" id="PR00463">
    <property type="entry name" value="EP450I"/>
</dbReference>
<dbReference type="GO" id="GO:0016705">
    <property type="term" value="F:oxidoreductase activity, acting on paired donors, with incorporation or reduction of molecular oxygen"/>
    <property type="evidence" value="ECO:0007669"/>
    <property type="project" value="InterPro"/>
</dbReference>
<evidence type="ECO:0000256" key="8">
    <source>
        <dbReference type="ARBA" id="ARBA00023002"/>
    </source>
</evidence>
<dbReference type="Gene3D" id="1.10.630.10">
    <property type="entry name" value="Cytochrome P450"/>
    <property type="match status" value="1"/>
</dbReference>
<evidence type="ECO:0000256" key="13">
    <source>
        <dbReference type="RuleBase" id="RU000461"/>
    </source>
</evidence>
<evidence type="ECO:0000256" key="2">
    <source>
        <dbReference type="ARBA" id="ARBA00004167"/>
    </source>
</evidence>
<accession>A0A087H5Q4</accession>
<evidence type="ECO:0000256" key="7">
    <source>
        <dbReference type="ARBA" id="ARBA00022989"/>
    </source>
</evidence>
<dbReference type="PANTHER" id="PTHR24282:SF142">
    <property type="entry name" value="CYTOCHROME P450 709B1"/>
    <property type="match status" value="1"/>
</dbReference>
<dbReference type="PROSITE" id="PS00086">
    <property type="entry name" value="CYTOCHROME_P450"/>
    <property type="match status" value="1"/>
</dbReference>
<keyword evidence="5" id="KW-0812">Transmembrane</keyword>
<comment type="subcellular location">
    <subcellularLocation>
        <location evidence="2">Membrane</location>
        <topology evidence="2">Single-pass membrane protein</topology>
    </subcellularLocation>
</comment>
<sequence length="486" mass="56687">MFTKRFKKQGITGPKYKIFYRNVNEIKKKKRESQHSILDLNSNDVFPRVYPHYQQWFSQYGETFLYWNGAEPRLCIADIELAKQVLSNKLGYVVKAKTRPELRSQLGIKGLFHVEGADWVRHRRILNPAFSIDRLKIMAKEMVNCTLKMLDEWKKHRNEEETEKSAIKKEMDKEFLRLSVDIIATTTFGSNYEEGMEVFRVQEELKNFCTASLTNIFIPGTEYLPTPRNLRIWKLERKMKKLVKKIVDSRLQSKSDYGDDFLGAMLKSYESEKKEKKLSIEEIIDDCRTIFLGGYESTTNLLSWITMLLSLHQDWQEKLREEIFKECGKDKIPNSDTFSKLKLMNMMILETLRLYGPVPFMSRETLQDMKLGKLEVPKGTTLVFPLFKMHSDKAIWGEDADKFNPMRFENGISQAANLPNALLTFSTGPRACIGQNFTMMEVKAAITMILQRFRVSLSSEYKHAPMDHITVQPQYGLPIMLQPLED</sequence>
<evidence type="ECO:0000256" key="9">
    <source>
        <dbReference type="ARBA" id="ARBA00023004"/>
    </source>
</evidence>
<evidence type="ECO:0000256" key="1">
    <source>
        <dbReference type="ARBA" id="ARBA00001971"/>
    </source>
</evidence>
<dbReference type="EMBL" id="CM002872">
    <property type="protein sequence ID" value="KFK37456.1"/>
    <property type="molecule type" value="Genomic_DNA"/>
</dbReference>
<dbReference type="Proteomes" id="UP000029120">
    <property type="component" value="Chromosome 4"/>
</dbReference>
<keyword evidence="8 13" id="KW-0560">Oxidoreductase</keyword>
<dbReference type="AlphaFoldDB" id="A0A087H5Q4"/>
<evidence type="ECO:0000256" key="10">
    <source>
        <dbReference type="ARBA" id="ARBA00023033"/>
    </source>
</evidence>
<dbReference type="InterPro" id="IPR036396">
    <property type="entry name" value="Cyt_P450_sf"/>
</dbReference>
<gene>
    <name evidence="14" type="ordered locus">AALP_Aa4g259500</name>
</gene>
<dbReference type="GO" id="GO:0016020">
    <property type="term" value="C:membrane"/>
    <property type="evidence" value="ECO:0007669"/>
    <property type="project" value="UniProtKB-SubCell"/>
</dbReference>
<evidence type="ECO:0000256" key="11">
    <source>
        <dbReference type="ARBA" id="ARBA00023136"/>
    </source>
</evidence>
<evidence type="ECO:0000256" key="12">
    <source>
        <dbReference type="PIRSR" id="PIRSR602401-1"/>
    </source>
</evidence>
<dbReference type="PANTHER" id="PTHR24282">
    <property type="entry name" value="CYTOCHROME P450 FAMILY MEMBER"/>
    <property type="match status" value="1"/>
</dbReference>
<dbReference type="GO" id="GO:0004497">
    <property type="term" value="F:monooxygenase activity"/>
    <property type="evidence" value="ECO:0007669"/>
    <property type="project" value="UniProtKB-KW"/>
</dbReference>
<feature type="binding site" description="axial binding residue" evidence="12">
    <location>
        <position position="432"/>
    </location>
    <ligand>
        <name>heme</name>
        <dbReference type="ChEBI" id="CHEBI:30413"/>
    </ligand>
    <ligandPart>
        <name>Fe</name>
        <dbReference type="ChEBI" id="CHEBI:18248"/>
    </ligandPart>
</feature>
<keyword evidence="11" id="KW-0472">Membrane</keyword>